<name>A0ABS7F2P2_9PROT</name>
<accession>A0ABS7F2P2</accession>
<evidence type="ECO:0000256" key="1">
    <source>
        <dbReference type="SAM" id="Phobius"/>
    </source>
</evidence>
<reference evidence="2 3" key="1">
    <citation type="submission" date="2021-08" db="EMBL/GenBank/DDBJ databases">
        <title>Caldovatus sediminis gen. nov., sp. nov., a moderately thermophilic bacterium isolated from a hot spring.</title>
        <authorList>
            <person name="Hu C.-J."/>
            <person name="Li W.-J."/>
            <person name="Xian W.-D."/>
        </authorList>
    </citation>
    <scope>NUCLEOTIDE SEQUENCE [LARGE SCALE GENOMIC DNA]</scope>
    <source>
        <strain evidence="2 3">SYSU G05006</strain>
    </source>
</reference>
<feature type="transmembrane region" description="Helical" evidence="1">
    <location>
        <begin position="12"/>
        <end position="32"/>
    </location>
</feature>
<gene>
    <name evidence="2" type="ORF">K1J50_10320</name>
</gene>
<feature type="transmembrane region" description="Helical" evidence="1">
    <location>
        <begin position="108"/>
        <end position="130"/>
    </location>
</feature>
<organism evidence="2 3">
    <name type="scientific">Caldovatus aquaticus</name>
    <dbReference type="NCBI Taxonomy" id="2865671"/>
    <lineage>
        <taxon>Bacteria</taxon>
        <taxon>Pseudomonadati</taxon>
        <taxon>Pseudomonadota</taxon>
        <taxon>Alphaproteobacteria</taxon>
        <taxon>Acetobacterales</taxon>
        <taxon>Roseomonadaceae</taxon>
        <taxon>Caldovatus</taxon>
    </lineage>
</organism>
<protein>
    <submittedName>
        <fullName evidence="2">Uncharacterized protein</fullName>
    </submittedName>
</protein>
<keyword evidence="1" id="KW-0472">Membrane</keyword>
<sequence length="138" mass="14527">MDEIRALADMTIRRALGFAGLGVCVVMLALSFDLLLSLRAGGQLSALVCLALAVGGWTAPRRDMRRTELWTLLAGTGAAPLRRMPRAQIQMLLAQVLRERLFWHAERAGLTALALGAAAALVALAEFLFAGGGAGQAG</sequence>
<feature type="transmembrane region" description="Helical" evidence="1">
    <location>
        <begin position="38"/>
        <end position="59"/>
    </location>
</feature>
<keyword evidence="3" id="KW-1185">Reference proteome</keyword>
<evidence type="ECO:0000313" key="3">
    <source>
        <dbReference type="Proteomes" id="UP001519924"/>
    </source>
</evidence>
<proteinExistence type="predicted"/>
<dbReference type="RefSeq" id="WP_220117635.1">
    <property type="nucleotide sequence ID" value="NZ_JAHZUY010000024.1"/>
</dbReference>
<keyword evidence="1" id="KW-0812">Transmembrane</keyword>
<evidence type="ECO:0000313" key="2">
    <source>
        <dbReference type="EMBL" id="MBW8269883.1"/>
    </source>
</evidence>
<comment type="caution">
    <text evidence="2">The sequence shown here is derived from an EMBL/GenBank/DDBJ whole genome shotgun (WGS) entry which is preliminary data.</text>
</comment>
<keyword evidence="1" id="KW-1133">Transmembrane helix</keyword>
<dbReference type="EMBL" id="JAHZUY010000024">
    <property type="protein sequence ID" value="MBW8269883.1"/>
    <property type="molecule type" value="Genomic_DNA"/>
</dbReference>
<dbReference type="Proteomes" id="UP001519924">
    <property type="component" value="Unassembled WGS sequence"/>
</dbReference>